<dbReference type="Gene3D" id="3.40.30.10">
    <property type="entry name" value="Glutaredoxin"/>
    <property type="match status" value="1"/>
</dbReference>
<dbReference type="SUPFAM" id="SSF52833">
    <property type="entry name" value="Thioredoxin-like"/>
    <property type="match status" value="1"/>
</dbReference>
<protein>
    <submittedName>
        <fullName evidence="6">TlpA family protein disulfide reductase</fullName>
    </submittedName>
</protein>
<dbReference type="RefSeq" id="WP_118258328.1">
    <property type="nucleotide sequence ID" value="NZ_CALBWO010000038.1"/>
</dbReference>
<dbReference type="GO" id="GO:0016491">
    <property type="term" value="F:oxidoreductase activity"/>
    <property type="evidence" value="ECO:0007669"/>
    <property type="project" value="InterPro"/>
</dbReference>
<feature type="domain" description="Thioredoxin" evidence="5">
    <location>
        <begin position="222"/>
        <end position="359"/>
    </location>
</feature>
<dbReference type="Pfam" id="PF00578">
    <property type="entry name" value="AhpC-TSA"/>
    <property type="match status" value="1"/>
</dbReference>
<name>A0A412X6Y3_9BACT</name>
<keyword evidence="3" id="KW-1015">Disulfide bond</keyword>
<evidence type="ECO:0000313" key="7">
    <source>
        <dbReference type="Proteomes" id="UP000283589"/>
    </source>
</evidence>
<evidence type="ECO:0000256" key="4">
    <source>
        <dbReference type="ARBA" id="ARBA00023284"/>
    </source>
</evidence>
<evidence type="ECO:0000256" key="3">
    <source>
        <dbReference type="ARBA" id="ARBA00023157"/>
    </source>
</evidence>
<reference evidence="6 7" key="1">
    <citation type="submission" date="2018-08" db="EMBL/GenBank/DDBJ databases">
        <title>A genome reference for cultivated species of the human gut microbiota.</title>
        <authorList>
            <person name="Zou Y."/>
            <person name="Xue W."/>
            <person name="Luo G."/>
        </authorList>
    </citation>
    <scope>NUCLEOTIDE SEQUENCE [LARGE SCALE GENOMIC DNA]</scope>
    <source>
        <strain evidence="6 7">AF14-49</strain>
    </source>
</reference>
<sequence length="359" mass="41301">MKHIILLFECLGCLLMGCSDPSYHLTVSMYGNGSLPGDTVYLYRFNEQTMQFEKGDSAMLNDQQQVCFTGKYTGPEYVSVGVRKKATSKFFMLDTTEVFAYNVLLYEEPNFFNPSGYKFTKKYMIVEGGRESAILDYYQGMERLTLIPHRQENNEAFKRNVIMDMLVKFPNSRAMLMILNGARNRFSMDRLEEALGLFNAPELVEHPLYKDLVTYCETMMKTAVGQVVPDFSLPSKNGKEVAISSFRGKYVLLDFWASWCGPCIGEMPNVHKAYDLLHDEAFEVVSISTDRKEADWRNALKEKQMEHFVNLRDTKDVLHEVFNREAIPFILLLDPQGRIVAKELRGENIYKVAVESMNK</sequence>
<organism evidence="6 7">
    <name type="scientific">Butyricimonas virosa</name>
    <dbReference type="NCBI Taxonomy" id="544645"/>
    <lineage>
        <taxon>Bacteria</taxon>
        <taxon>Pseudomonadati</taxon>
        <taxon>Bacteroidota</taxon>
        <taxon>Bacteroidia</taxon>
        <taxon>Bacteroidales</taxon>
        <taxon>Odoribacteraceae</taxon>
        <taxon>Butyricimonas</taxon>
    </lineage>
</organism>
<evidence type="ECO:0000256" key="1">
    <source>
        <dbReference type="ARBA" id="ARBA00004196"/>
    </source>
</evidence>
<dbReference type="GO" id="GO:0030313">
    <property type="term" value="C:cell envelope"/>
    <property type="evidence" value="ECO:0007669"/>
    <property type="project" value="UniProtKB-SubCell"/>
</dbReference>
<dbReference type="AlphaFoldDB" id="A0A412X6Y3"/>
<dbReference type="CDD" id="cd02966">
    <property type="entry name" value="TlpA_like_family"/>
    <property type="match status" value="1"/>
</dbReference>
<comment type="subcellular location">
    <subcellularLocation>
        <location evidence="1">Cell envelope</location>
    </subcellularLocation>
</comment>
<dbReference type="STRING" id="1121130.GCA_000519105_03757"/>
<dbReference type="InterPro" id="IPR050553">
    <property type="entry name" value="Thioredoxin_ResA/DsbE_sf"/>
</dbReference>
<dbReference type="InterPro" id="IPR036249">
    <property type="entry name" value="Thioredoxin-like_sf"/>
</dbReference>
<dbReference type="GO" id="GO:0016209">
    <property type="term" value="F:antioxidant activity"/>
    <property type="evidence" value="ECO:0007669"/>
    <property type="project" value="InterPro"/>
</dbReference>
<accession>A0A412X6Y3</accession>
<dbReference type="InterPro" id="IPR013766">
    <property type="entry name" value="Thioredoxin_domain"/>
</dbReference>
<keyword evidence="4" id="KW-0676">Redox-active center</keyword>
<dbReference type="PANTHER" id="PTHR42852:SF6">
    <property type="entry name" value="THIOL:DISULFIDE INTERCHANGE PROTEIN DSBE"/>
    <property type="match status" value="1"/>
</dbReference>
<dbReference type="InterPro" id="IPR000866">
    <property type="entry name" value="AhpC/TSA"/>
</dbReference>
<gene>
    <name evidence="6" type="ORF">DWW18_00795</name>
</gene>
<keyword evidence="2" id="KW-0201">Cytochrome c-type biogenesis</keyword>
<comment type="caution">
    <text evidence="6">The sequence shown here is derived from an EMBL/GenBank/DDBJ whole genome shotgun (WGS) entry which is preliminary data.</text>
</comment>
<evidence type="ECO:0000313" key="6">
    <source>
        <dbReference type="EMBL" id="RGV36762.1"/>
    </source>
</evidence>
<dbReference type="GO" id="GO:0017004">
    <property type="term" value="P:cytochrome complex assembly"/>
    <property type="evidence" value="ECO:0007669"/>
    <property type="project" value="UniProtKB-KW"/>
</dbReference>
<dbReference type="Proteomes" id="UP000283589">
    <property type="component" value="Unassembled WGS sequence"/>
</dbReference>
<evidence type="ECO:0000256" key="2">
    <source>
        <dbReference type="ARBA" id="ARBA00022748"/>
    </source>
</evidence>
<evidence type="ECO:0000259" key="5">
    <source>
        <dbReference type="PROSITE" id="PS51352"/>
    </source>
</evidence>
<dbReference type="PROSITE" id="PS51352">
    <property type="entry name" value="THIOREDOXIN_2"/>
    <property type="match status" value="1"/>
</dbReference>
<proteinExistence type="predicted"/>
<dbReference type="EMBL" id="QRZA01000001">
    <property type="protein sequence ID" value="RGV36762.1"/>
    <property type="molecule type" value="Genomic_DNA"/>
</dbReference>
<dbReference type="PANTHER" id="PTHR42852">
    <property type="entry name" value="THIOL:DISULFIDE INTERCHANGE PROTEIN DSBE"/>
    <property type="match status" value="1"/>
</dbReference>